<sequence>MVRTDLFPVTEDTVIAYRDTGRTTHLTDVKDAAPCWAVCVTALLQDGQVVDLPRRLRQLRDQSRIIGSVLGHDWPIHEDR</sequence>
<keyword evidence="2" id="KW-1185">Reference proteome</keyword>
<organism evidence="1 2">
    <name type="scientific">Actinopolymorpha pittospori</name>
    <dbReference type="NCBI Taxonomy" id="648752"/>
    <lineage>
        <taxon>Bacteria</taxon>
        <taxon>Bacillati</taxon>
        <taxon>Actinomycetota</taxon>
        <taxon>Actinomycetes</taxon>
        <taxon>Propionibacteriales</taxon>
        <taxon>Actinopolymorphaceae</taxon>
        <taxon>Actinopolymorpha</taxon>
    </lineage>
</organism>
<proteinExistence type="predicted"/>
<name>A0A927N1H8_9ACTN</name>
<evidence type="ECO:0000313" key="2">
    <source>
        <dbReference type="Proteomes" id="UP000638648"/>
    </source>
</evidence>
<evidence type="ECO:0000313" key="1">
    <source>
        <dbReference type="EMBL" id="MBE1610042.1"/>
    </source>
</evidence>
<dbReference type="AlphaFoldDB" id="A0A927N1H8"/>
<dbReference type="RefSeq" id="WP_192753474.1">
    <property type="nucleotide sequence ID" value="NZ_JADBEM010000001.1"/>
</dbReference>
<reference evidence="1" key="1">
    <citation type="submission" date="2020-10" db="EMBL/GenBank/DDBJ databases">
        <title>Sequencing the genomes of 1000 actinobacteria strains.</title>
        <authorList>
            <person name="Klenk H.-P."/>
        </authorList>
    </citation>
    <scope>NUCLEOTIDE SEQUENCE</scope>
    <source>
        <strain evidence="1">DSM 45354</strain>
    </source>
</reference>
<accession>A0A927N1H8</accession>
<comment type="caution">
    <text evidence="1">The sequence shown here is derived from an EMBL/GenBank/DDBJ whole genome shotgun (WGS) entry which is preliminary data.</text>
</comment>
<protein>
    <submittedName>
        <fullName evidence="1">Uncharacterized protein</fullName>
    </submittedName>
</protein>
<dbReference type="EMBL" id="JADBEM010000001">
    <property type="protein sequence ID" value="MBE1610042.1"/>
    <property type="molecule type" value="Genomic_DNA"/>
</dbReference>
<dbReference type="Proteomes" id="UP000638648">
    <property type="component" value="Unassembled WGS sequence"/>
</dbReference>
<gene>
    <name evidence="1" type="ORF">HEB94_006890</name>
</gene>